<dbReference type="Gene3D" id="2.150.10.10">
    <property type="entry name" value="Serralysin-like metalloprotease, C-terminal"/>
    <property type="match status" value="1"/>
</dbReference>
<gene>
    <name evidence="3" type="ORF">GO998_03640</name>
</gene>
<dbReference type="InterPro" id="IPR011049">
    <property type="entry name" value="Serralysin-like_metalloprot_C"/>
</dbReference>
<evidence type="ECO:0000313" key="4">
    <source>
        <dbReference type="Proteomes" id="UP000677898"/>
    </source>
</evidence>
<comment type="subcellular location">
    <subcellularLocation>
        <location evidence="1">Secreted</location>
    </subcellularLocation>
</comment>
<dbReference type="PANTHER" id="PTHR38340:SF1">
    <property type="entry name" value="S-LAYER PROTEIN"/>
    <property type="match status" value="1"/>
</dbReference>
<keyword evidence="2" id="KW-0964">Secreted</keyword>
<dbReference type="InterPro" id="IPR001343">
    <property type="entry name" value="Hemolysn_Ca-bd"/>
</dbReference>
<keyword evidence="4" id="KW-1185">Reference proteome</keyword>
<proteinExistence type="predicted"/>
<sequence length="628" mass="66674">MEVTTSPSPYTFFSFDDWAKLTNEVMTSLFLYGKTTPPADLNDRVKDLSRNVTVTLDAANFMSTGPGRYANPSQVPFVQTLFGPGEDLSNWMQKWGITDTKSWTVKELKSLILSKGGTPGDFFSHVLQQYRLDADSPDYALRTYIYNTGKFDLSDGTVIDFNTSKPGVPPDVRNISFVPEDDNFDFIGGGAGGGGITQLGNDVVLKPAIDPQELGKKVEITFSQNSLRNIPVKNVEVPYGPDDFNRDSQAYQKILLSPKVGAAYALPAMLGVIADLTTTKTIEYDRDSWSILYGSAGDDVLRASSDRSNNILVGGAGNDLLVGNGLANILIAGSGDDTLKGGVGFDQYVLTADGGKDTIYDNDGRGSISIDGNVYGGGTVLVNGEPFTWIDDNDGKTQYQFTKGVGNPNVGTLTITGGVLGTGQVIINNFDLNRAETDANGYLGIKFKEKIASAAGTNRNPQSHRDALGNLITDPHSPTQVGDGNNTIAVAAGTNDIRVGNGTDTVQTGNGVNTIHLGAGQVTLTSYGGQDTVTFASSVQDDQLWFAQDGNDLLVTVDGTSSNLRPTDWFNGATHATLVAGDGPPLIDSQVASLVQAMAQFSPPSAGQTTLLQPQQDSLAPVIAASWR</sequence>
<protein>
    <submittedName>
        <fullName evidence="3">Uncharacterized protein</fullName>
    </submittedName>
</protein>
<dbReference type="Proteomes" id="UP000677898">
    <property type="component" value="Chromosome"/>
</dbReference>
<accession>A0ABX7ZDE1</accession>
<name>A0ABX7ZDE1_9RALS</name>
<dbReference type="Pfam" id="PF00353">
    <property type="entry name" value="HemolysinCabind"/>
    <property type="match status" value="3"/>
</dbReference>
<dbReference type="PRINTS" id="PR00313">
    <property type="entry name" value="CABNDNGRPT"/>
</dbReference>
<dbReference type="EMBL" id="CP046729">
    <property type="protein sequence ID" value="QUP52909.1"/>
    <property type="molecule type" value="Genomic_DNA"/>
</dbReference>
<organism evidence="3 4">
    <name type="scientific">Ralstonia syzygii</name>
    <dbReference type="NCBI Taxonomy" id="28097"/>
    <lineage>
        <taxon>Bacteria</taxon>
        <taxon>Pseudomonadati</taxon>
        <taxon>Pseudomonadota</taxon>
        <taxon>Betaproteobacteria</taxon>
        <taxon>Burkholderiales</taxon>
        <taxon>Burkholderiaceae</taxon>
        <taxon>Ralstonia</taxon>
        <taxon>Ralstonia solanacearum species complex</taxon>
    </lineage>
</organism>
<dbReference type="InterPro" id="IPR050557">
    <property type="entry name" value="RTX_toxin/Mannuronan_C5-epim"/>
</dbReference>
<evidence type="ECO:0000256" key="1">
    <source>
        <dbReference type="ARBA" id="ARBA00004613"/>
    </source>
</evidence>
<evidence type="ECO:0000256" key="2">
    <source>
        <dbReference type="ARBA" id="ARBA00022525"/>
    </source>
</evidence>
<dbReference type="RefSeq" id="WP_211904533.1">
    <property type="nucleotide sequence ID" value="NZ_CP046729.1"/>
</dbReference>
<reference evidence="3 4" key="1">
    <citation type="journal article" date="2021" name="Phytopathology">
        <title>Complete genome sequence of Ralstonia syzygii subsp. indonesiensis strain LLRS-1, isolated from wilted tobacco in China.</title>
        <authorList>
            <person name="Lu C.H."/>
            <person name="Li J.Y."/>
            <person name="Mi M.G."/>
            <person name="Lin Z.L."/>
            <person name="Jiang N."/>
            <person name="Gai X."/>
            <person name="Ma J.H."/>
            <person name="Lei L.P."/>
            <person name="Xia Z.Y."/>
        </authorList>
    </citation>
    <scope>NUCLEOTIDE SEQUENCE [LARGE SCALE GENOMIC DNA]</scope>
    <source>
        <strain evidence="3 4">LLRS-1</strain>
    </source>
</reference>
<dbReference type="SUPFAM" id="SSF51120">
    <property type="entry name" value="beta-Roll"/>
    <property type="match status" value="2"/>
</dbReference>
<dbReference type="PANTHER" id="PTHR38340">
    <property type="entry name" value="S-LAYER PROTEIN"/>
    <property type="match status" value="1"/>
</dbReference>
<evidence type="ECO:0000313" key="3">
    <source>
        <dbReference type="EMBL" id="QUP52909.1"/>
    </source>
</evidence>